<keyword evidence="3" id="KW-1185">Reference proteome</keyword>
<name>D4P7V6_9CAUD</name>
<protein>
    <submittedName>
        <fullName evidence="2">Gp088</fullName>
    </submittedName>
</protein>
<keyword evidence="1" id="KW-0812">Transmembrane</keyword>
<reference evidence="2 3" key="1">
    <citation type="journal article" date="2011" name="Appl. Environ. Microbiol.">
        <title>Genomic and functional analyses of Rhodococcus equi phages ReqiPepy6, ReqiPoco6, ReqiPine5, and ReqiDocB7.</title>
        <authorList>
            <person name="Summer E.J."/>
            <person name="Liu M."/>
            <person name="Gill J.J."/>
            <person name="Grant M."/>
            <person name="Chan-Cortes T.N."/>
            <person name="Ferguson L."/>
            <person name="Janes C."/>
            <person name="Lange K."/>
            <person name="Bertoli M."/>
            <person name="Moore C."/>
            <person name="Orchard R.C."/>
            <person name="Cohen N."/>
            <person name="Young R."/>
        </authorList>
    </citation>
    <scope>NUCLEOTIDE SEQUENCE [LARGE SCALE GENOMIC DNA]</scope>
</reference>
<keyword evidence="1" id="KW-1133">Transmembrane helix</keyword>
<evidence type="ECO:0000313" key="3">
    <source>
        <dbReference type="Proteomes" id="UP000001057"/>
    </source>
</evidence>
<dbReference type="RefSeq" id="YP_009012669.1">
    <property type="nucleotide sequence ID" value="NC_023694.1"/>
</dbReference>
<evidence type="ECO:0000313" key="2">
    <source>
        <dbReference type="EMBL" id="ADD81086.1"/>
    </source>
</evidence>
<dbReference type="Proteomes" id="UP000001057">
    <property type="component" value="Segment"/>
</dbReference>
<dbReference type="KEGG" id="vg:18559798"/>
<feature type="transmembrane region" description="Helical" evidence="1">
    <location>
        <begin position="49"/>
        <end position="69"/>
    </location>
</feature>
<sequence length="157" mass="18191">MILIDILLLTLWLYGLYLASQKLKFGYVLTVLVPIAWSVYEISEDRYELVGIVVAFGSAYFTGLAIWVCRKRKKEPKLPNELYFIGTTKTPVYWELRSPEGKQLTSSKEFYQPKIAVLDANLMIMEGYIVGEDSLLIKGDPDLLQMFYEQRMRLQGY</sequence>
<evidence type="ECO:0000256" key="1">
    <source>
        <dbReference type="SAM" id="Phobius"/>
    </source>
</evidence>
<accession>D4P7V6</accession>
<keyword evidence="1" id="KW-0472">Membrane</keyword>
<organism evidence="2 3">
    <name type="scientific">Rhodococcus phage ReqiPoco6</name>
    <dbReference type="NCBI Taxonomy" id="691964"/>
    <lineage>
        <taxon>Viruses</taxon>
        <taxon>Duplodnaviria</taxon>
        <taxon>Heunggongvirae</taxon>
        <taxon>Uroviricota</taxon>
        <taxon>Caudoviricetes</taxon>
        <taxon>Pepyhexavirus</taxon>
        <taxon>Pepyhexavirus poco6</taxon>
    </lineage>
</organism>
<dbReference type="GeneID" id="18559798"/>
<dbReference type="EMBL" id="GU580942">
    <property type="protein sequence ID" value="ADD81086.1"/>
    <property type="molecule type" value="Genomic_DNA"/>
</dbReference>
<proteinExistence type="predicted"/>
<gene>
    <name evidence="2" type="ORF">Poco6gene088</name>
</gene>
<dbReference type="OrthoDB" id="37118at10239"/>